<dbReference type="GO" id="GO:0006325">
    <property type="term" value="P:chromatin organization"/>
    <property type="evidence" value="ECO:0007669"/>
    <property type="project" value="UniProtKB-UniRule"/>
</dbReference>
<proteinExistence type="inferred from homology"/>
<comment type="domain">
    <text evidence="1">The PHD-type zinc finger mediates the binding to H3K4me3.</text>
</comment>
<dbReference type="eggNOG" id="KOG1632">
    <property type="taxonomic scope" value="Eukaryota"/>
</dbReference>
<dbReference type="GO" id="GO:0003712">
    <property type="term" value="F:transcription coregulator activity"/>
    <property type="evidence" value="ECO:0007669"/>
    <property type="project" value="TreeGrafter"/>
</dbReference>
<evidence type="ECO:0000313" key="3">
    <source>
        <dbReference type="EMBL" id="KFK24979.1"/>
    </source>
</evidence>
<keyword evidence="1" id="KW-0804">Transcription</keyword>
<dbReference type="GO" id="GO:0005634">
    <property type="term" value="C:nucleus"/>
    <property type="evidence" value="ECO:0007669"/>
    <property type="project" value="UniProtKB-SubCell"/>
</dbReference>
<dbReference type="PANTHER" id="PTHR12321">
    <property type="entry name" value="CPG BINDING PROTEIN"/>
    <property type="match status" value="1"/>
</dbReference>
<comment type="subunit">
    <text evidence="1">Interacts with H3K4me3 and to a lesser extent with H3K4me2.</text>
</comment>
<gene>
    <name evidence="3" type="ordered locus">AALP_Aa8g050900</name>
</gene>
<keyword evidence="1" id="KW-0539">Nucleus</keyword>
<dbReference type="Gramene" id="KFK24979">
    <property type="protein sequence ID" value="KFK24979"/>
    <property type="gene ID" value="AALP_AA8G050900"/>
</dbReference>
<protein>
    <recommendedName>
        <fullName evidence="1">PHD finger protein ALFIN-LIKE</fullName>
    </recommendedName>
</protein>
<accession>A0A087G527</accession>
<dbReference type="GO" id="GO:0008270">
    <property type="term" value="F:zinc ion binding"/>
    <property type="evidence" value="ECO:0007669"/>
    <property type="project" value="UniProtKB-KW"/>
</dbReference>
<comment type="similarity">
    <text evidence="1">Belongs to the Alfin family.</text>
</comment>
<dbReference type="InterPro" id="IPR021998">
    <property type="entry name" value="Alfin_N"/>
</dbReference>
<dbReference type="EMBL" id="CM002876">
    <property type="protein sequence ID" value="KFK24979.1"/>
    <property type="molecule type" value="Genomic_DNA"/>
</dbReference>
<keyword evidence="1" id="KW-0862">Zinc</keyword>
<comment type="function">
    <text evidence="1">Histone-binding component that specifically recognizes H3 tails trimethylated on 'Lys-4' (H3K4me3), which mark transcription start sites of virtually all active genes.</text>
</comment>
<dbReference type="GO" id="GO:0006355">
    <property type="term" value="P:regulation of DNA-templated transcription"/>
    <property type="evidence" value="ECO:0007669"/>
    <property type="project" value="UniProtKB-UniRule"/>
</dbReference>
<reference evidence="4" key="1">
    <citation type="journal article" date="2015" name="Nat. Plants">
        <title>Genome expansion of Arabis alpina linked with retrotransposition and reduced symmetric DNA methylation.</title>
        <authorList>
            <person name="Willing E.M."/>
            <person name="Rawat V."/>
            <person name="Mandakova T."/>
            <person name="Maumus F."/>
            <person name="James G.V."/>
            <person name="Nordstroem K.J."/>
            <person name="Becker C."/>
            <person name="Warthmann N."/>
            <person name="Chica C."/>
            <person name="Szarzynska B."/>
            <person name="Zytnicki M."/>
            <person name="Albani M.C."/>
            <person name="Kiefer C."/>
            <person name="Bergonzi S."/>
            <person name="Castaings L."/>
            <person name="Mateos J.L."/>
            <person name="Berns M.C."/>
            <person name="Bujdoso N."/>
            <person name="Piofczyk T."/>
            <person name="de Lorenzo L."/>
            <person name="Barrero-Sicilia C."/>
            <person name="Mateos I."/>
            <person name="Piednoel M."/>
            <person name="Hagmann J."/>
            <person name="Chen-Min-Tao R."/>
            <person name="Iglesias-Fernandez R."/>
            <person name="Schuster S.C."/>
            <person name="Alonso-Blanco C."/>
            <person name="Roudier F."/>
            <person name="Carbonero P."/>
            <person name="Paz-Ares J."/>
            <person name="Davis S.J."/>
            <person name="Pecinka A."/>
            <person name="Quesneville H."/>
            <person name="Colot V."/>
            <person name="Lysak M.A."/>
            <person name="Weigel D."/>
            <person name="Coupland G."/>
            <person name="Schneeberger K."/>
        </authorList>
    </citation>
    <scope>NUCLEOTIDE SEQUENCE [LARGE SCALE GENOMIC DNA]</scope>
    <source>
        <strain evidence="4">cv. Pajares</strain>
    </source>
</reference>
<comment type="subcellular location">
    <subcellularLocation>
        <location evidence="1">Nucleus</location>
    </subcellularLocation>
</comment>
<dbReference type="InterPro" id="IPR045104">
    <property type="entry name" value="Alfin"/>
</dbReference>
<feature type="domain" description="Alfin N-terminal" evidence="2">
    <location>
        <begin position="2"/>
        <end position="105"/>
    </location>
</feature>
<keyword evidence="1" id="KW-0156">Chromatin regulator</keyword>
<keyword evidence="1" id="KW-0479">Metal-binding</keyword>
<dbReference type="Pfam" id="PF12165">
    <property type="entry name" value="Alfin"/>
    <property type="match status" value="1"/>
</dbReference>
<dbReference type="OrthoDB" id="1638469at2759"/>
<organism evidence="3 4">
    <name type="scientific">Arabis alpina</name>
    <name type="common">Alpine rock-cress</name>
    <dbReference type="NCBI Taxonomy" id="50452"/>
    <lineage>
        <taxon>Eukaryota</taxon>
        <taxon>Viridiplantae</taxon>
        <taxon>Streptophyta</taxon>
        <taxon>Embryophyta</taxon>
        <taxon>Tracheophyta</taxon>
        <taxon>Spermatophyta</taxon>
        <taxon>Magnoliopsida</taxon>
        <taxon>eudicotyledons</taxon>
        <taxon>Gunneridae</taxon>
        <taxon>Pentapetalae</taxon>
        <taxon>rosids</taxon>
        <taxon>malvids</taxon>
        <taxon>Brassicales</taxon>
        <taxon>Brassicaceae</taxon>
        <taxon>Arabideae</taxon>
        <taxon>Arabis</taxon>
    </lineage>
</organism>
<keyword evidence="1" id="KW-0805">Transcription regulation</keyword>
<keyword evidence="4" id="KW-1185">Reference proteome</keyword>
<evidence type="ECO:0000313" key="4">
    <source>
        <dbReference type="Proteomes" id="UP000029120"/>
    </source>
</evidence>
<dbReference type="GO" id="GO:0000976">
    <property type="term" value="F:transcription cis-regulatory region binding"/>
    <property type="evidence" value="ECO:0007669"/>
    <property type="project" value="TreeGrafter"/>
</dbReference>
<dbReference type="Proteomes" id="UP000029120">
    <property type="component" value="Chromosome 8"/>
</dbReference>
<dbReference type="GO" id="GO:0042393">
    <property type="term" value="F:histone binding"/>
    <property type="evidence" value="ECO:0007669"/>
    <property type="project" value="UniProtKB-UniRule"/>
</dbReference>
<dbReference type="PANTHER" id="PTHR12321:SF39">
    <property type="entry name" value="PHD FINGER PROTEIN ALFIN-LIKE 2"/>
    <property type="match status" value="1"/>
</dbReference>
<dbReference type="AlphaFoldDB" id="A0A087G527"/>
<name>A0A087G527_ARAAL</name>
<evidence type="ECO:0000259" key="2">
    <source>
        <dbReference type="Pfam" id="PF12165"/>
    </source>
</evidence>
<dbReference type="OMA" id="NSCLYGH"/>
<evidence type="ECO:0000256" key="1">
    <source>
        <dbReference type="RuleBase" id="RU369089"/>
    </source>
</evidence>
<sequence length="110" mass="12867">MDLESFYPLCDPEKENLCLYAYPNGKWHVTPPFLELPPIQPEPVLGINFARDGMLRKDWLRLVAAHCDSWLFSLVSFFGSRLTRDERNRLFDRLNDLPTVYEEVTNNHPG</sequence>
<keyword evidence="1" id="KW-0863">Zinc-finger</keyword>